<evidence type="ECO:0000256" key="2">
    <source>
        <dbReference type="ARBA" id="ARBA00022692"/>
    </source>
</evidence>
<evidence type="ECO:0000259" key="8">
    <source>
        <dbReference type="Pfam" id="PF20684"/>
    </source>
</evidence>
<feature type="transmembrane region" description="Helical" evidence="7">
    <location>
        <begin position="206"/>
        <end position="225"/>
    </location>
</feature>
<feature type="transmembrane region" description="Helical" evidence="7">
    <location>
        <begin position="90"/>
        <end position="113"/>
    </location>
</feature>
<keyword evidence="2 7" id="KW-0812">Transmembrane</keyword>
<evidence type="ECO:0000313" key="9">
    <source>
        <dbReference type="EMBL" id="KAK7743668.1"/>
    </source>
</evidence>
<feature type="transmembrane region" description="Helical" evidence="7">
    <location>
        <begin position="12"/>
        <end position="35"/>
    </location>
</feature>
<comment type="similarity">
    <text evidence="5">Belongs to the SAT4 family.</text>
</comment>
<evidence type="ECO:0000256" key="1">
    <source>
        <dbReference type="ARBA" id="ARBA00004141"/>
    </source>
</evidence>
<feature type="transmembrane region" description="Helical" evidence="7">
    <location>
        <begin position="175"/>
        <end position="194"/>
    </location>
</feature>
<dbReference type="Proteomes" id="UP001320420">
    <property type="component" value="Unassembled WGS sequence"/>
</dbReference>
<gene>
    <name evidence="9" type="ORF">SLS62_010537</name>
</gene>
<keyword evidence="4 7" id="KW-0472">Membrane</keyword>
<dbReference type="InterPro" id="IPR052337">
    <property type="entry name" value="SAT4-like"/>
</dbReference>
<evidence type="ECO:0000256" key="5">
    <source>
        <dbReference type="ARBA" id="ARBA00038359"/>
    </source>
</evidence>
<keyword evidence="10" id="KW-1185">Reference proteome</keyword>
<reference evidence="9 10" key="1">
    <citation type="submission" date="2024-02" db="EMBL/GenBank/DDBJ databases">
        <title>De novo assembly and annotation of 12 fungi associated with fruit tree decline syndrome in Ontario, Canada.</title>
        <authorList>
            <person name="Sulman M."/>
            <person name="Ellouze W."/>
            <person name="Ilyukhin E."/>
        </authorList>
    </citation>
    <scope>NUCLEOTIDE SEQUENCE [LARGE SCALE GENOMIC DNA]</scope>
    <source>
        <strain evidence="9 10">M11/M66-122</strain>
    </source>
</reference>
<evidence type="ECO:0000256" key="7">
    <source>
        <dbReference type="SAM" id="Phobius"/>
    </source>
</evidence>
<feature type="transmembrane region" description="Helical" evidence="7">
    <location>
        <begin position="125"/>
        <end position="147"/>
    </location>
</feature>
<comment type="caution">
    <text evidence="9">The sequence shown here is derived from an EMBL/GenBank/DDBJ whole genome shotgun (WGS) entry which is preliminary data.</text>
</comment>
<evidence type="ECO:0000256" key="4">
    <source>
        <dbReference type="ARBA" id="ARBA00023136"/>
    </source>
</evidence>
<evidence type="ECO:0000256" key="6">
    <source>
        <dbReference type="SAM" id="MobiDB-lite"/>
    </source>
</evidence>
<dbReference type="PANTHER" id="PTHR33048:SF55">
    <property type="entry name" value="INTEGRAL MEMBRANE PROTEIN"/>
    <property type="match status" value="1"/>
</dbReference>
<evidence type="ECO:0000313" key="10">
    <source>
        <dbReference type="Proteomes" id="UP001320420"/>
    </source>
</evidence>
<comment type="subcellular location">
    <subcellularLocation>
        <location evidence="1">Membrane</location>
        <topology evidence="1">Multi-pass membrane protein</topology>
    </subcellularLocation>
</comment>
<dbReference type="GO" id="GO:0016020">
    <property type="term" value="C:membrane"/>
    <property type="evidence" value="ECO:0007669"/>
    <property type="project" value="UniProtKB-SubCell"/>
</dbReference>
<dbReference type="Pfam" id="PF20684">
    <property type="entry name" value="Fung_rhodopsin"/>
    <property type="match status" value="1"/>
</dbReference>
<dbReference type="EMBL" id="JAKJXP020000133">
    <property type="protein sequence ID" value="KAK7743668.1"/>
    <property type="molecule type" value="Genomic_DNA"/>
</dbReference>
<keyword evidence="3 7" id="KW-1133">Transmembrane helix</keyword>
<feature type="compositionally biased region" description="Basic and acidic residues" evidence="6">
    <location>
        <begin position="324"/>
        <end position="342"/>
    </location>
</feature>
<dbReference type="InterPro" id="IPR049326">
    <property type="entry name" value="Rhodopsin_dom_fungi"/>
</dbReference>
<feature type="region of interest" description="Disordered" evidence="6">
    <location>
        <begin position="285"/>
        <end position="342"/>
    </location>
</feature>
<accession>A0AAN9U9Y6</accession>
<evidence type="ECO:0000256" key="3">
    <source>
        <dbReference type="ARBA" id="ARBA00022989"/>
    </source>
</evidence>
<sequence length="342" mass="38051">MDGPPPKASNAHMISIPVVVFFVLGPLMVFIRAWCHKRTRGMLGADDLIMMAGLAAALASGVIMILACQYGYGQHWLDLTPFQQRESLKYFYLCQITYKLSINSTKAAILLLYRRIFDGIRRFRWACTFMLACVGSFCIATTMATIFQCTPVVRAFDRSVEGHCISNSPFWYANAGFNISTDFIILLMPMPLVYRLKIPALQKIGLCMVFALGIFVVITSCLRVTTIDIQAKTNDKTYDVASTTWTIVEMNVAILCACLPQVRPMIAWLFPKLVQFYHRSCSSVTSSSARSYGRGGDKRNGQSAYDSTGAITAPQSSTTPEAEDLGHELDSLNDVHGRPYHQ</sequence>
<name>A0AAN9U9Y6_9PEZI</name>
<protein>
    <recommendedName>
        <fullName evidence="8">Rhodopsin domain-containing protein</fullName>
    </recommendedName>
</protein>
<feature type="compositionally biased region" description="Polar residues" evidence="6">
    <location>
        <begin position="301"/>
        <end position="320"/>
    </location>
</feature>
<organism evidence="9 10">
    <name type="scientific">Diatrype stigma</name>
    <dbReference type="NCBI Taxonomy" id="117547"/>
    <lineage>
        <taxon>Eukaryota</taxon>
        <taxon>Fungi</taxon>
        <taxon>Dikarya</taxon>
        <taxon>Ascomycota</taxon>
        <taxon>Pezizomycotina</taxon>
        <taxon>Sordariomycetes</taxon>
        <taxon>Xylariomycetidae</taxon>
        <taxon>Xylariales</taxon>
        <taxon>Diatrypaceae</taxon>
        <taxon>Diatrype</taxon>
    </lineage>
</organism>
<feature type="transmembrane region" description="Helical" evidence="7">
    <location>
        <begin position="47"/>
        <end position="70"/>
    </location>
</feature>
<dbReference type="PANTHER" id="PTHR33048">
    <property type="entry name" value="PTH11-LIKE INTEGRAL MEMBRANE PROTEIN (AFU_ORTHOLOGUE AFUA_5G11245)"/>
    <property type="match status" value="1"/>
</dbReference>
<feature type="domain" description="Rhodopsin" evidence="8">
    <location>
        <begin position="31"/>
        <end position="267"/>
    </location>
</feature>
<proteinExistence type="inferred from homology"/>
<dbReference type="AlphaFoldDB" id="A0AAN9U9Y6"/>